<protein>
    <submittedName>
        <fullName evidence="2">Glycosyl hydrolase</fullName>
    </submittedName>
</protein>
<dbReference type="RefSeq" id="WP_108635207.1">
    <property type="nucleotide sequence ID" value="NZ_QCXX01000005.1"/>
</dbReference>
<organism evidence="2 3">
    <name type="scientific">Sphingobacterium athyrii</name>
    <dbReference type="NCBI Taxonomy" id="2152717"/>
    <lineage>
        <taxon>Bacteria</taxon>
        <taxon>Pseudomonadati</taxon>
        <taxon>Bacteroidota</taxon>
        <taxon>Sphingobacteriia</taxon>
        <taxon>Sphingobacteriales</taxon>
        <taxon>Sphingobacteriaceae</taxon>
        <taxon>Sphingobacterium</taxon>
    </lineage>
</organism>
<dbReference type="GO" id="GO:0005975">
    <property type="term" value="P:carbohydrate metabolic process"/>
    <property type="evidence" value="ECO:0007669"/>
    <property type="project" value="InterPro"/>
</dbReference>
<keyword evidence="1 2" id="KW-0378">Hydrolase</keyword>
<evidence type="ECO:0000313" key="3">
    <source>
        <dbReference type="Proteomes" id="UP000250831"/>
    </source>
</evidence>
<dbReference type="AlphaFoldDB" id="A0A363NQ00"/>
<dbReference type="Gene3D" id="1.50.10.10">
    <property type="match status" value="1"/>
</dbReference>
<name>A0A363NQ00_9SPHI</name>
<gene>
    <name evidence="2" type="ORF">DCO56_18285</name>
</gene>
<sequence length="392" mass="45588">MNIIAQLFSFFLPKESNFSRLTNILLYCLIVWTSVPSAYAQKQSDQFKFEGNYSPHLIGKRIAARFVHAKHALHAGKWISYPETFYWAGALKFAAISKDEQLLEQVQQKFEKLLSTEKQFLPPMNHVDLNMFGSLPLAFYQHHPRSDYKDLGMRYADSQWQVPADATQQEKDWATKGYSWQTRLWIDDMYMITIVQTQAYKVSRDIKYLDRAAKEMVRYLDELQRPNGLFYHAPDVPFYWSRGNGWMAAGMTELLLNLPKSHQDYPRIMTGYLKMMKSLKRYQQSNGLWNQLIDEKDFWAETSGSAMFTYAFINGVKQGWLGKDYKKAIEKAWPALVDKVSAEGAVSDVCVGTNKKNDKQYYYDRPRHTGDFHGQAPYLWCVNVLLASGRDN</sequence>
<dbReference type="OrthoDB" id="9807186at2"/>
<dbReference type="PANTHER" id="PTHR33886">
    <property type="entry name" value="UNSATURATED RHAMNOGALACTURONAN HYDROLASE (EUROFUNG)"/>
    <property type="match status" value="1"/>
</dbReference>
<reference evidence="2 3" key="1">
    <citation type="submission" date="2018-04" db="EMBL/GenBank/DDBJ databases">
        <title>Sphingobacterium sp. M46 Genome.</title>
        <authorList>
            <person name="Cheng J."/>
            <person name="Li Y."/>
        </authorList>
    </citation>
    <scope>NUCLEOTIDE SEQUENCE [LARGE SCALE GENOMIC DNA]</scope>
    <source>
        <strain evidence="2 3">M46</strain>
    </source>
</reference>
<keyword evidence="3" id="KW-1185">Reference proteome</keyword>
<dbReference type="InterPro" id="IPR052043">
    <property type="entry name" value="PolySaccharide_Degr_Enz"/>
</dbReference>
<evidence type="ECO:0000313" key="2">
    <source>
        <dbReference type="EMBL" id="PUV22872.1"/>
    </source>
</evidence>
<evidence type="ECO:0000256" key="1">
    <source>
        <dbReference type="ARBA" id="ARBA00022801"/>
    </source>
</evidence>
<dbReference type="PANTHER" id="PTHR33886:SF8">
    <property type="entry name" value="UNSATURATED RHAMNOGALACTURONAN HYDROLASE (EUROFUNG)"/>
    <property type="match status" value="1"/>
</dbReference>
<dbReference type="InterPro" id="IPR010905">
    <property type="entry name" value="Glyco_hydro_88"/>
</dbReference>
<dbReference type="InterPro" id="IPR008928">
    <property type="entry name" value="6-hairpin_glycosidase_sf"/>
</dbReference>
<dbReference type="InterPro" id="IPR012341">
    <property type="entry name" value="6hp_glycosidase-like_sf"/>
</dbReference>
<accession>A0A363NQ00</accession>
<dbReference type="GO" id="GO:0016787">
    <property type="term" value="F:hydrolase activity"/>
    <property type="evidence" value="ECO:0007669"/>
    <property type="project" value="UniProtKB-KW"/>
</dbReference>
<proteinExistence type="predicted"/>
<dbReference type="EMBL" id="QCXX01000005">
    <property type="protein sequence ID" value="PUV22872.1"/>
    <property type="molecule type" value="Genomic_DNA"/>
</dbReference>
<dbReference type="Pfam" id="PF07470">
    <property type="entry name" value="Glyco_hydro_88"/>
    <property type="match status" value="1"/>
</dbReference>
<comment type="caution">
    <text evidence="2">The sequence shown here is derived from an EMBL/GenBank/DDBJ whole genome shotgun (WGS) entry which is preliminary data.</text>
</comment>
<dbReference type="Proteomes" id="UP000250831">
    <property type="component" value="Unassembled WGS sequence"/>
</dbReference>
<dbReference type="SUPFAM" id="SSF48208">
    <property type="entry name" value="Six-hairpin glycosidases"/>
    <property type="match status" value="1"/>
</dbReference>